<protein>
    <submittedName>
        <fullName evidence="2">Mitochondrial cytochrome c oxidase subunit VIc/VIIs domain-containing protein</fullName>
    </submittedName>
</protein>
<organism evidence="1 2">
    <name type="scientific">Panagrolaimus sp. JU765</name>
    <dbReference type="NCBI Taxonomy" id="591449"/>
    <lineage>
        <taxon>Eukaryota</taxon>
        <taxon>Metazoa</taxon>
        <taxon>Ecdysozoa</taxon>
        <taxon>Nematoda</taxon>
        <taxon>Chromadorea</taxon>
        <taxon>Rhabditida</taxon>
        <taxon>Tylenchina</taxon>
        <taxon>Panagrolaimomorpha</taxon>
        <taxon>Panagrolaimoidea</taxon>
        <taxon>Panagrolaimidae</taxon>
        <taxon>Panagrolaimus</taxon>
    </lineage>
</organism>
<evidence type="ECO:0000313" key="2">
    <source>
        <dbReference type="WBParaSite" id="JU765_v2.g13675.t1"/>
    </source>
</evidence>
<dbReference type="WBParaSite" id="JU765_v2.g13675.t1">
    <property type="protein sequence ID" value="JU765_v2.g13675.t1"/>
    <property type="gene ID" value="JU765_v2.g13675"/>
</dbReference>
<evidence type="ECO:0000313" key="1">
    <source>
        <dbReference type="Proteomes" id="UP000887576"/>
    </source>
</evidence>
<name>A0AC34Q7T8_9BILA</name>
<accession>A0AC34Q7T8</accession>
<proteinExistence type="predicted"/>
<sequence length="103" mass="11788">MLRSIVRLRPVVKLRDGSSFWMEKSELKLPKGGKKMDFGLKFFFGLFGGGAVLVYVMMQAEMNPDSFYGRFYNIVVNEGTNYFFKEKAPEDNLDPNIAKGLFT</sequence>
<reference evidence="2" key="1">
    <citation type="submission" date="2022-11" db="UniProtKB">
        <authorList>
            <consortium name="WormBaseParasite"/>
        </authorList>
    </citation>
    <scope>IDENTIFICATION</scope>
</reference>
<dbReference type="Proteomes" id="UP000887576">
    <property type="component" value="Unplaced"/>
</dbReference>